<feature type="region of interest" description="Disordered" evidence="1">
    <location>
        <begin position="83"/>
        <end position="123"/>
    </location>
</feature>
<sequence length="152" mass="16961">WPGYDPWSRAILSKDLRSPPGPITKAKLAKNIAKCVQRFLQEKHKKSAENVESRWPASGSDPGSTHIKLEDLILVSLHNVSKGSWQPQLRLARPLSSSRKNQSSEPHPEFSAEGRGMSGLETEYKDPFNHSPIAFYEPDSPVFAGSSKRFHA</sequence>
<protein>
    <submittedName>
        <fullName evidence="2">Uncharacterized protein</fullName>
    </submittedName>
</protein>
<accession>A0A0D0C7K9</accession>
<proteinExistence type="predicted"/>
<dbReference type="OrthoDB" id="3269405at2759"/>
<keyword evidence="3" id="KW-1185">Reference proteome</keyword>
<dbReference type="Proteomes" id="UP000053593">
    <property type="component" value="Unassembled WGS sequence"/>
</dbReference>
<dbReference type="AlphaFoldDB" id="A0A0D0C7K9"/>
<name>A0A0D0C7K9_9AGAR</name>
<organism evidence="2 3">
    <name type="scientific">Collybiopsis luxurians FD-317 M1</name>
    <dbReference type="NCBI Taxonomy" id="944289"/>
    <lineage>
        <taxon>Eukaryota</taxon>
        <taxon>Fungi</taxon>
        <taxon>Dikarya</taxon>
        <taxon>Basidiomycota</taxon>
        <taxon>Agaricomycotina</taxon>
        <taxon>Agaricomycetes</taxon>
        <taxon>Agaricomycetidae</taxon>
        <taxon>Agaricales</taxon>
        <taxon>Marasmiineae</taxon>
        <taxon>Omphalotaceae</taxon>
        <taxon>Collybiopsis</taxon>
        <taxon>Collybiopsis luxurians</taxon>
    </lineage>
</organism>
<evidence type="ECO:0000313" key="3">
    <source>
        <dbReference type="Proteomes" id="UP000053593"/>
    </source>
</evidence>
<evidence type="ECO:0000313" key="2">
    <source>
        <dbReference type="EMBL" id="KIK53907.1"/>
    </source>
</evidence>
<evidence type="ECO:0000256" key="1">
    <source>
        <dbReference type="SAM" id="MobiDB-lite"/>
    </source>
</evidence>
<feature type="compositionally biased region" description="Polar residues" evidence="1">
    <location>
        <begin position="95"/>
        <end position="105"/>
    </location>
</feature>
<dbReference type="HOGENOM" id="CLU_1726637_0_0_1"/>
<feature type="non-terminal residue" evidence="2">
    <location>
        <position position="1"/>
    </location>
</feature>
<gene>
    <name evidence="2" type="ORF">GYMLUDRAFT_178209</name>
</gene>
<reference evidence="2 3" key="1">
    <citation type="submission" date="2014-04" db="EMBL/GenBank/DDBJ databases">
        <title>Evolutionary Origins and Diversification of the Mycorrhizal Mutualists.</title>
        <authorList>
            <consortium name="DOE Joint Genome Institute"/>
            <consortium name="Mycorrhizal Genomics Consortium"/>
            <person name="Kohler A."/>
            <person name="Kuo A."/>
            <person name="Nagy L.G."/>
            <person name="Floudas D."/>
            <person name="Copeland A."/>
            <person name="Barry K.W."/>
            <person name="Cichocki N."/>
            <person name="Veneault-Fourrey C."/>
            <person name="LaButti K."/>
            <person name="Lindquist E.A."/>
            <person name="Lipzen A."/>
            <person name="Lundell T."/>
            <person name="Morin E."/>
            <person name="Murat C."/>
            <person name="Riley R."/>
            <person name="Ohm R."/>
            <person name="Sun H."/>
            <person name="Tunlid A."/>
            <person name="Henrissat B."/>
            <person name="Grigoriev I.V."/>
            <person name="Hibbett D.S."/>
            <person name="Martin F."/>
        </authorList>
    </citation>
    <scope>NUCLEOTIDE SEQUENCE [LARGE SCALE GENOMIC DNA]</scope>
    <source>
        <strain evidence="2 3">FD-317 M1</strain>
    </source>
</reference>
<dbReference type="EMBL" id="KN834822">
    <property type="protein sequence ID" value="KIK53907.1"/>
    <property type="molecule type" value="Genomic_DNA"/>
</dbReference>